<proteinExistence type="predicted"/>
<organism evidence="2 3">
    <name type="scientific">Fulvimarina endophytica</name>
    <dbReference type="NCBI Taxonomy" id="2293836"/>
    <lineage>
        <taxon>Bacteria</taxon>
        <taxon>Pseudomonadati</taxon>
        <taxon>Pseudomonadota</taxon>
        <taxon>Alphaproteobacteria</taxon>
        <taxon>Hyphomicrobiales</taxon>
        <taxon>Aurantimonadaceae</taxon>
        <taxon>Fulvimarina</taxon>
    </lineage>
</organism>
<feature type="compositionally biased region" description="Basic and acidic residues" evidence="1">
    <location>
        <begin position="52"/>
        <end position="70"/>
    </location>
</feature>
<reference evidence="2 3" key="1">
    <citation type="submission" date="2018-08" db="EMBL/GenBank/DDBJ databases">
        <title>Fulvimarina sp. 85, whole genome shotgun sequence.</title>
        <authorList>
            <person name="Tuo L."/>
        </authorList>
    </citation>
    <scope>NUCLEOTIDE SEQUENCE [LARGE SCALE GENOMIC DNA]</scope>
    <source>
        <strain evidence="2 3">85</strain>
    </source>
</reference>
<sequence>MSQTTRFDHPEHGSYDSPAAVAADEKLSTEDKKTLLQEWKQSLEHVLVNDPHASDAKTTRDEIDRAEMTL</sequence>
<protein>
    <submittedName>
        <fullName evidence="2">Uncharacterized protein</fullName>
    </submittedName>
</protein>
<feature type="region of interest" description="Disordered" evidence="1">
    <location>
        <begin position="48"/>
        <end position="70"/>
    </location>
</feature>
<dbReference type="RefSeq" id="WP_116682295.1">
    <property type="nucleotide sequence ID" value="NZ_QURL01000002.1"/>
</dbReference>
<comment type="caution">
    <text evidence="2">The sequence shown here is derived from an EMBL/GenBank/DDBJ whole genome shotgun (WGS) entry which is preliminary data.</text>
</comment>
<evidence type="ECO:0000313" key="3">
    <source>
        <dbReference type="Proteomes" id="UP000264310"/>
    </source>
</evidence>
<evidence type="ECO:0000256" key="1">
    <source>
        <dbReference type="SAM" id="MobiDB-lite"/>
    </source>
</evidence>
<feature type="compositionally biased region" description="Basic and acidic residues" evidence="1">
    <location>
        <begin position="1"/>
        <end position="14"/>
    </location>
</feature>
<dbReference type="AlphaFoldDB" id="A0A371X868"/>
<name>A0A371X868_9HYPH</name>
<keyword evidence="3" id="KW-1185">Reference proteome</keyword>
<dbReference type="OrthoDB" id="7907072at2"/>
<gene>
    <name evidence="2" type="ORF">DYI37_06135</name>
</gene>
<dbReference type="EMBL" id="QURL01000002">
    <property type="protein sequence ID" value="RFC65398.1"/>
    <property type="molecule type" value="Genomic_DNA"/>
</dbReference>
<dbReference type="Proteomes" id="UP000264310">
    <property type="component" value="Unassembled WGS sequence"/>
</dbReference>
<accession>A0A371X868</accession>
<feature type="region of interest" description="Disordered" evidence="1">
    <location>
        <begin position="1"/>
        <end position="27"/>
    </location>
</feature>
<evidence type="ECO:0000313" key="2">
    <source>
        <dbReference type="EMBL" id="RFC65398.1"/>
    </source>
</evidence>